<protein>
    <recommendedName>
        <fullName evidence="6">S-protein homolog</fullName>
    </recommendedName>
</protein>
<dbReference type="PANTHER" id="PTHR31232">
    <property type="match status" value="1"/>
</dbReference>
<keyword evidence="5 6" id="KW-0732">Signal</keyword>
<evidence type="ECO:0000313" key="7">
    <source>
        <dbReference type="EMBL" id="CAL1353868.1"/>
    </source>
</evidence>
<dbReference type="Proteomes" id="UP001497516">
    <property type="component" value="Chromosome 1"/>
</dbReference>
<dbReference type="InterPro" id="IPR010264">
    <property type="entry name" value="Self-incomp_S1"/>
</dbReference>
<dbReference type="GO" id="GO:0060320">
    <property type="term" value="P:rejection of self pollen"/>
    <property type="evidence" value="ECO:0007669"/>
    <property type="project" value="UniProtKB-KW"/>
</dbReference>
<name>A0AAV2CBQ8_9ROSI</name>
<gene>
    <name evidence="7" type="ORF">LTRI10_LOCUS1736</name>
</gene>
<dbReference type="AlphaFoldDB" id="A0AAV2CBQ8"/>
<feature type="chain" id="PRO_5043098960" description="S-protein homolog" evidence="6">
    <location>
        <begin position="24"/>
        <end position="156"/>
    </location>
</feature>
<evidence type="ECO:0000313" key="8">
    <source>
        <dbReference type="Proteomes" id="UP001497516"/>
    </source>
</evidence>
<evidence type="ECO:0000256" key="2">
    <source>
        <dbReference type="ARBA" id="ARBA00005581"/>
    </source>
</evidence>
<accession>A0AAV2CBQ8</accession>
<feature type="signal peptide" evidence="6">
    <location>
        <begin position="1"/>
        <end position="23"/>
    </location>
</feature>
<keyword evidence="4 6" id="KW-0964">Secreted</keyword>
<proteinExistence type="inferred from homology"/>
<comment type="similarity">
    <text evidence="2 6">Belongs to the plant self-incompatibility (S1) protein family.</text>
</comment>
<keyword evidence="8" id="KW-1185">Reference proteome</keyword>
<evidence type="ECO:0000256" key="6">
    <source>
        <dbReference type="RuleBase" id="RU367044"/>
    </source>
</evidence>
<evidence type="ECO:0000256" key="1">
    <source>
        <dbReference type="ARBA" id="ARBA00004613"/>
    </source>
</evidence>
<evidence type="ECO:0000256" key="3">
    <source>
        <dbReference type="ARBA" id="ARBA00022471"/>
    </source>
</evidence>
<evidence type="ECO:0000256" key="5">
    <source>
        <dbReference type="ARBA" id="ARBA00022729"/>
    </source>
</evidence>
<organism evidence="7 8">
    <name type="scientific">Linum trigynum</name>
    <dbReference type="NCBI Taxonomy" id="586398"/>
    <lineage>
        <taxon>Eukaryota</taxon>
        <taxon>Viridiplantae</taxon>
        <taxon>Streptophyta</taxon>
        <taxon>Embryophyta</taxon>
        <taxon>Tracheophyta</taxon>
        <taxon>Spermatophyta</taxon>
        <taxon>Magnoliopsida</taxon>
        <taxon>eudicotyledons</taxon>
        <taxon>Gunneridae</taxon>
        <taxon>Pentapetalae</taxon>
        <taxon>rosids</taxon>
        <taxon>fabids</taxon>
        <taxon>Malpighiales</taxon>
        <taxon>Linaceae</taxon>
        <taxon>Linum</taxon>
    </lineage>
</organism>
<comment type="subcellular location">
    <subcellularLocation>
        <location evidence="1 6">Secreted</location>
    </subcellularLocation>
</comment>
<dbReference type="PANTHER" id="PTHR31232:SF149">
    <property type="entry name" value="S-PROTEIN HOMOLOG"/>
    <property type="match status" value="1"/>
</dbReference>
<dbReference type="GO" id="GO:0005576">
    <property type="term" value="C:extracellular region"/>
    <property type="evidence" value="ECO:0007669"/>
    <property type="project" value="UniProtKB-SubCell"/>
</dbReference>
<keyword evidence="3 6" id="KW-0713">Self-incompatibility</keyword>
<dbReference type="Pfam" id="PF05938">
    <property type="entry name" value="Self-incomp_S1"/>
    <property type="match status" value="1"/>
</dbReference>
<sequence length="156" mass="18078">MKHNNAIILAVLLFLLSAPATMCHTKSDLIRPHTTVVVVNKLDGERPLKVHCQSHDYDLGLRMLMPHQQLNWSFRNNIFENERFNCSMEWGGEGGGVHWFDIYDEHRDFERCTYCRWLIKQTGPCLCLYDRESCSHWKTPPPVHAAGENSKVRLGV</sequence>
<reference evidence="7 8" key="1">
    <citation type="submission" date="2024-04" db="EMBL/GenBank/DDBJ databases">
        <authorList>
            <person name="Fracassetti M."/>
        </authorList>
    </citation>
    <scope>NUCLEOTIDE SEQUENCE [LARGE SCALE GENOMIC DNA]</scope>
</reference>
<evidence type="ECO:0000256" key="4">
    <source>
        <dbReference type="ARBA" id="ARBA00022525"/>
    </source>
</evidence>
<dbReference type="EMBL" id="OZ034813">
    <property type="protein sequence ID" value="CAL1353868.1"/>
    <property type="molecule type" value="Genomic_DNA"/>
</dbReference>